<organism evidence="1 2">
    <name type="scientific">Armillaria gallica</name>
    <name type="common">Bulbous honey fungus</name>
    <name type="synonym">Armillaria bulbosa</name>
    <dbReference type="NCBI Taxonomy" id="47427"/>
    <lineage>
        <taxon>Eukaryota</taxon>
        <taxon>Fungi</taxon>
        <taxon>Dikarya</taxon>
        <taxon>Basidiomycota</taxon>
        <taxon>Agaricomycotina</taxon>
        <taxon>Agaricomycetes</taxon>
        <taxon>Agaricomycetidae</taxon>
        <taxon>Agaricales</taxon>
        <taxon>Marasmiineae</taxon>
        <taxon>Physalacriaceae</taxon>
        <taxon>Armillaria</taxon>
    </lineage>
</organism>
<dbReference type="InParanoid" id="A0A2H3CJS5"/>
<reference evidence="2" key="1">
    <citation type="journal article" date="2017" name="Nat. Ecol. Evol.">
        <title>Genome expansion and lineage-specific genetic innovations in the forest pathogenic fungi Armillaria.</title>
        <authorList>
            <person name="Sipos G."/>
            <person name="Prasanna A.N."/>
            <person name="Walter M.C."/>
            <person name="O'Connor E."/>
            <person name="Balint B."/>
            <person name="Krizsan K."/>
            <person name="Kiss B."/>
            <person name="Hess J."/>
            <person name="Varga T."/>
            <person name="Slot J."/>
            <person name="Riley R."/>
            <person name="Boka B."/>
            <person name="Rigling D."/>
            <person name="Barry K."/>
            <person name="Lee J."/>
            <person name="Mihaltcheva S."/>
            <person name="LaButti K."/>
            <person name="Lipzen A."/>
            <person name="Waldron R."/>
            <person name="Moloney N.M."/>
            <person name="Sperisen C."/>
            <person name="Kredics L."/>
            <person name="Vagvoelgyi C."/>
            <person name="Patrignani A."/>
            <person name="Fitzpatrick D."/>
            <person name="Nagy I."/>
            <person name="Doyle S."/>
            <person name="Anderson J.B."/>
            <person name="Grigoriev I.V."/>
            <person name="Gueldener U."/>
            <person name="Muensterkoetter M."/>
            <person name="Nagy L.G."/>
        </authorList>
    </citation>
    <scope>NUCLEOTIDE SEQUENCE [LARGE SCALE GENOMIC DNA]</scope>
    <source>
        <strain evidence="2">Ar21-2</strain>
    </source>
</reference>
<dbReference type="Proteomes" id="UP000217790">
    <property type="component" value="Unassembled WGS sequence"/>
</dbReference>
<gene>
    <name evidence="1" type="ORF">ARMGADRAFT_945118</name>
</gene>
<name>A0A2H3CJS5_ARMGA</name>
<dbReference type="OrthoDB" id="3232711at2759"/>
<evidence type="ECO:0000313" key="1">
    <source>
        <dbReference type="EMBL" id="PBK83331.1"/>
    </source>
</evidence>
<dbReference type="EMBL" id="KZ293707">
    <property type="protein sequence ID" value="PBK83331.1"/>
    <property type="molecule type" value="Genomic_DNA"/>
</dbReference>
<proteinExistence type="predicted"/>
<feature type="non-terminal residue" evidence="1">
    <location>
        <position position="1"/>
    </location>
</feature>
<dbReference type="AlphaFoldDB" id="A0A2H3CJS5"/>
<sequence length="131" mass="15214">KRKKMAPQQVVGQAEGYRTVSWIWMMEGAFDKADKKEMEGGMYTSHHFTWAHVHHWWEEVSLVKAEMECSLISLEYYASEWESRWDQGGSLAGARQVTEGRTAYVNSQAAVFCSLAEHFKTMWSKPWVESM</sequence>
<keyword evidence="2" id="KW-1185">Reference proteome</keyword>
<evidence type="ECO:0000313" key="2">
    <source>
        <dbReference type="Proteomes" id="UP000217790"/>
    </source>
</evidence>
<accession>A0A2H3CJS5</accession>
<protein>
    <submittedName>
        <fullName evidence="1">Uncharacterized protein</fullName>
    </submittedName>
</protein>